<sequence length="384" mass="44940">MNRMMKKKREKNKKRKMKEDRSVQKEMKEEEKEDSESEVEERRKIKKEKKRMNMEMECESRDEGWTEDEGMIIEEDEEEENRPSSFTNSTITEFRSNLIDLSRNSWNKLMKEYGIENEPSVRDRSKMARLIISHLKDSYGDELNKALQYYTLHSFSPEDLTEEEEVIGLVLYLDRRKLIADSFFFLILALNDSSAARKALSASRNCCGKQMDAVKIGRSLSLGKSIEREWHMALKEASIARRDLEGKYFNLFESILNRDSLRVSSWNGARKDKKIHDLKSRRFRNKRFQKAECSYGITSTWSAFDAYNASVRVFVKIESIFGGDLIPLLRKMNRASQSMDSIRFDGAFLRDASTGQALTALNLLIESHFLTARLLFLLLRFRVC</sequence>
<evidence type="ECO:0000313" key="2">
    <source>
        <dbReference type="EMBL" id="GMT10635.1"/>
    </source>
</evidence>
<dbReference type="EMBL" id="BTSY01000001">
    <property type="protein sequence ID" value="GMT10635.1"/>
    <property type="molecule type" value="Genomic_DNA"/>
</dbReference>
<evidence type="ECO:0000313" key="3">
    <source>
        <dbReference type="Proteomes" id="UP001432322"/>
    </source>
</evidence>
<feature type="region of interest" description="Disordered" evidence="1">
    <location>
        <begin position="1"/>
        <end position="65"/>
    </location>
</feature>
<proteinExistence type="predicted"/>
<feature type="compositionally biased region" description="Basic and acidic residues" evidence="1">
    <location>
        <begin position="51"/>
        <end position="64"/>
    </location>
</feature>
<dbReference type="AlphaFoldDB" id="A0AAV5UYM9"/>
<gene>
    <name evidence="2" type="ORF">PFISCL1PPCAC_1932</name>
</gene>
<reference evidence="2" key="1">
    <citation type="submission" date="2023-10" db="EMBL/GenBank/DDBJ databases">
        <title>Genome assembly of Pristionchus species.</title>
        <authorList>
            <person name="Yoshida K."/>
            <person name="Sommer R.J."/>
        </authorList>
    </citation>
    <scope>NUCLEOTIDE SEQUENCE</scope>
    <source>
        <strain evidence="2">RS5133</strain>
    </source>
</reference>
<evidence type="ECO:0000256" key="1">
    <source>
        <dbReference type="SAM" id="MobiDB-lite"/>
    </source>
</evidence>
<comment type="caution">
    <text evidence="2">The sequence shown here is derived from an EMBL/GenBank/DDBJ whole genome shotgun (WGS) entry which is preliminary data.</text>
</comment>
<keyword evidence="3" id="KW-1185">Reference proteome</keyword>
<accession>A0AAV5UYM9</accession>
<organism evidence="2 3">
    <name type="scientific">Pristionchus fissidentatus</name>
    <dbReference type="NCBI Taxonomy" id="1538716"/>
    <lineage>
        <taxon>Eukaryota</taxon>
        <taxon>Metazoa</taxon>
        <taxon>Ecdysozoa</taxon>
        <taxon>Nematoda</taxon>
        <taxon>Chromadorea</taxon>
        <taxon>Rhabditida</taxon>
        <taxon>Rhabditina</taxon>
        <taxon>Diplogasteromorpha</taxon>
        <taxon>Diplogasteroidea</taxon>
        <taxon>Neodiplogasteridae</taxon>
        <taxon>Pristionchus</taxon>
    </lineage>
</organism>
<protein>
    <submittedName>
        <fullName evidence="2">Uncharacterized protein</fullName>
    </submittedName>
</protein>
<name>A0AAV5UYM9_9BILA</name>
<feature type="compositionally biased region" description="Basic and acidic residues" evidence="1">
    <location>
        <begin position="17"/>
        <end position="30"/>
    </location>
</feature>
<dbReference type="Proteomes" id="UP001432322">
    <property type="component" value="Unassembled WGS sequence"/>
</dbReference>
<feature type="compositionally biased region" description="Basic residues" evidence="1">
    <location>
        <begin position="1"/>
        <end position="16"/>
    </location>
</feature>